<evidence type="ECO:0000313" key="3">
    <source>
        <dbReference type="Proteomes" id="UP000186583"/>
    </source>
</evidence>
<dbReference type="AlphaFoldDB" id="A0A1Q8S8E9"/>
<organism evidence="2 3">
    <name type="scientific">Colletotrichum chlorophyti</name>
    <dbReference type="NCBI Taxonomy" id="708187"/>
    <lineage>
        <taxon>Eukaryota</taxon>
        <taxon>Fungi</taxon>
        <taxon>Dikarya</taxon>
        <taxon>Ascomycota</taxon>
        <taxon>Pezizomycotina</taxon>
        <taxon>Sordariomycetes</taxon>
        <taxon>Hypocreomycetidae</taxon>
        <taxon>Glomerellales</taxon>
        <taxon>Glomerellaceae</taxon>
        <taxon>Colletotrichum</taxon>
    </lineage>
</organism>
<evidence type="ECO:0000256" key="1">
    <source>
        <dbReference type="SAM" id="MobiDB-lite"/>
    </source>
</evidence>
<keyword evidence="3" id="KW-1185">Reference proteome</keyword>
<protein>
    <submittedName>
        <fullName evidence="2">Uncharacterized protein</fullName>
    </submittedName>
</protein>
<accession>A0A1Q8S8E9</accession>
<proteinExistence type="predicted"/>
<sequence length="157" mass="18049">MSSPDGNRDKSPSQQVTSFEGRTREEVISEIMKKNEGVQSSYPQVDFKGAVLEPTINLTFDIQEHVDEANQRRYNTLMSEMLEHTGEPAVAERLFWEARECLTGYPPVLAQFEAVFINHRSVQTMLRELDELMKIKMSEERRMSLQTPDSDGTYDAQ</sequence>
<dbReference type="Proteomes" id="UP000186583">
    <property type="component" value="Unassembled WGS sequence"/>
</dbReference>
<name>A0A1Q8S8E9_9PEZI</name>
<evidence type="ECO:0000313" key="2">
    <source>
        <dbReference type="EMBL" id="OLN97734.1"/>
    </source>
</evidence>
<dbReference type="EMBL" id="MPGH01000005">
    <property type="protein sequence ID" value="OLN97734.1"/>
    <property type="molecule type" value="Genomic_DNA"/>
</dbReference>
<dbReference type="OrthoDB" id="4667671at2759"/>
<reference evidence="2 3" key="1">
    <citation type="submission" date="2016-11" db="EMBL/GenBank/DDBJ databases">
        <title>Draft Genome Assembly of Colletotrichum chlorophyti a pathogen of herbaceous plants.</title>
        <authorList>
            <person name="Gan P."/>
            <person name="Narusaka M."/>
            <person name="Tsushima A."/>
            <person name="Narusaka Y."/>
            <person name="Takano Y."/>
            <person name="Shirasu K."/>
        </authorList>
    </citation>
    <scope>NUCLEOTIDE SEQUENCE [LARGE SCALE GENOMIC DNA]</scope>
    <source>
        <strain evidence="2 3">NTL11</strain>
    </source>
</reference>
<feature type="region of interest" description="Disordered" evidence="1">
    <location>
        <begin position="1"/>
        <end position="24"/>
    </location>
</feature>
<feature type="compositionally biased region" description="Basic and acidic residues" evidence="1">
    <location>
        <begin position="1"/>
        <end position="11"/>
    </location>
</feature>
<gene>
    <name evidence="2" type="ORF">CCHL11_07938</name>
</gene>
<comment type="caution">
    <text evidence="2">The sequence shown here is derived from an EMBL/GenBank/DDBJ whole genome shotgun (WGS) entry which is preliminary data.</text>
</comment>
<dbReference type="STRING" id="708187.A0A1Q8S8E9"/>